<comment type="caution">
    <text evidence="1">The sequence shown here is derived from an EMBL/GenBank/DDBJ whole genome shotgun (WGS) entry which is preliminary data.</text>
</comment>
<evidence type="ECO:0000313" key="1">
    <source>
        <dbReference type="EMBL" id="EHN58626.1"/>
    </source>
</evidence>
<dbReference type="PATRIC" id="fig|1045004.4.peg.509"/>
<evidence type="ECO:0000313" key="2">
    <source>
        <dbReference type="EMBL" id="EHN58665.1"/>
    </source>
</evidence>
<keyword evidence="3" id="KW-1185">Reference proteome</keyword>
<dbReference type="EMBL" id="AFVZ01000001">
    <property type="protein sequence ID" value="EHN58626.1"/>
    <property type="molecule type" value="Genomic_DNA"/>
</dbReference>
<dbReference type="RefSeq" id="WP_007745031.1">
    <property type="nucleotide sequence ID" value="NZ_CM001398.1"/>
</dbReference>
<dbReference type="AlphaFoldDB" id="G9WHQ2"/>
<reference evidence="1 3" key="1">
    <citation type="journal article" date="2012" name="PLoS ONE">
        <title>Functional divergence in the genus oenococcus as predicted by genome sequencing of the newly-described species, Oenococcus kitaharae.</title>
        <authorList>
            <person name="Borneman A.R."/>
            <person name="McCarthy J.M."/>
            <person name="Chambers P.J."/>
            <person name="Bartowsky E.J."/>
        </authorList>
    </citation>
    <scope>NUCLEOTIDE SEQUENCE [LARGE SCALE GENOMIC DNA]</scope>
    <source>
        <strain evidence="1">DSM 17330</strain>
        <strain evidence="3">DSM17330</strain>
    </source>
</reference>
<protein>
    <submittedName>
        <fullName evidence="1">Uncharacterized protein</fullName>
    </submittedName>
</protein>
<sequence length="77" mass="8843">MEKELAASSLAMFTFIFHHSDVTGRMWYSELPRTESFCEDCRILIDLGLIQIRSVQQLTSYIRLTDKGKSLAKQLSS</sequence>
<dbReference type="Proteomes" id="UP000004959">
    <property type="component" value="Chromosome"/>
</dbReference>
<dbReference type="HOGENOM" id="CLU_2634622_0_0_9"/>
<dbReference type="OrthoDB" id="9919765at2"/>
<gene>
    <name evidence="1" type="ORF">OKIT_0512</name>
    <name evidence="2" type="ORF">OKIT_0551</name>
</gene>
<proteinExistence type="predicted"/>
<accession>G9WHQ2</accession>
<dbReference type="EMBL" id="AFVZ01000001">
    <property type="protein sequence ID" value="EHN58665.1"/>
    <property type="molecule type" value="Genomic_DNA"/>
</dbReference>
<evidence type="ECO:0000313" key="3">
    <source>
        <dbReference type="Proteomes" id="UP000004959"/>
    </source>
</evidence>
<organism evidence="1 3">
    <name type="scientific">Oenococcus kitaharae DSM 17330</name>
    <dbReference type="NCBI Taxonomy" id="1045004"/>
    <lineage>
        <taxon>Bacteria</taxon>
        <taxon>Bacillati</taxon>
        <taxon>Bacillota</taxon>
        <taxon>Bacilli</taxon>
        <taxon>Lactobacillales</taxon>
        <taxon>Lactobacillaceae</taxon>
        <taxon>Oenococcus</taxon>
    </lineage>
</organism>
<name>G9WHQ2_9LACO</name>